<dbReference type="Pfam" id="PF13419">
    <property type="entry name" value="HAD_2"/>
    <property type="match status" value="1"/>
</dbReference>
<feature type="binding site" evidence="10">
    <location>
        <position position="14"/>
    </location>
    <ligand>
        <name>Mg(2+)</name>
        <dbReference type="ChEBI" id="CHEBI:18420"/>
    </ligand>
</feature>
<dbReference type="PANTHER" id="PTHR43434">
    <property type="entry name" value="PHOSPHOGLYCOLATE PHOSPHATASE"/>
    <property type="match status" value="1"/>
</dbReference>
<dbReference type="InterPro" id="IPR006439">
    <property type="entry name" value="HAD-SF_hydro_IA"/>
</dbReference>
<evidence type="ECO:0000256" key="2">
    <source>
        <dbReference type="ARBA" id="ARBA00001946"/>
    </source>
</evidence>
<feature type="active site" description="Nucleophile" evidence="10">
    <location>
        <position position="12"/>
    </location>
</feature>
<dbReference type="InterPro" id="IPR037512">
    <property type="entry name" value="PGPase_prok"/>
</dbReference>
<dbReference type="InterPro" id="IPR036412">
    <property type="entry name" value="HAD-like_sf"/>
</dbReference>
<dbReference type="GO" id="GO:0005975">
    <property type="term" value="P:carbohydrate metabolic process"/>
    <property type="evidence" value="ECO:0007669"/>
    <property type="project" value="InterPro"/>
</dbReference>
<keyword evidence="12" id="KW-1185">Reference proteome</keyword>
<dbReference type="GO" id="GO:0005829">
    <property type="term" value="C:cytosol"/>
    <property type="evidence" value="ECO:0007669"/>
    <property type="project" value="TreeGrafter"/>
</dbReference>
<evidence type="ECO:0000256" key="4">
    <source>
        <dbReference type="ARBA" id="ARBA00006171"/>
    </source>
</evidence>
<dbReference type="NCBIfam" id="TIGR01509">
    <property type="entry name" value="HAD-SF-IA-v3"/>
    <property type="match status" value="1"/>
</dbReference>
<feature type="binding site" evidence="10">
    <location>
        <position position="174"/>
    </location>
    <ligand>
        <name>Mg(2+)</name>
        <dbReference type="ChEBI" id="CHEBI:18420"/>
    </ligand>
</feature>
<dbReference type="GO" id="GO:0008967">
    <property type="term" value="F:phosphoglycolate phosphatase activity"/>
    <property type="evidence" value="ECO:0007669"/>
    <property type="project" value="UniProtKB-UniRule"/>
</dbReference>
<dbReference type="InterPro" id="IPR023214">
    <property type="entry name" value="HAD_sf"/>
</dbReference>
<keyword evidence="7 10" id="KW-0378">Hydrolase</keyword>
<dbReference type="UniPathway" id="UPA00865">
    <property type="reaction ID" value="UER00834"/>
</dbReference>
<accession>A0A3N1M1S9</accession>
<dbReference type="GO" id="GO:0006281">
    <property type="term" value="P:DNA repair"/>
    <property type="evidence" value="ECO:0007669"/>
    <property type="project" value="TreeGrafter"/>
</dbReference>
<dbReference type="HAMAP" id="MF_00495">
    <property type="entry name" value="GPH_hydrolase_bact"/>
    <property type="match status" value="1"/>
</dbReference>
<evidence type="ECO:0000256" key="6">
    <source>
        <dbReference type="ARBA" id="ARBA00022723"/>
    </source>
</evidence>
<dbReference type="NCBIfam" id="TIGR01549">
    <property type="entry name" value="HAD-SF-IA-v1"/>
    <property type="match status" value="1"/>
</dbReference>
<dbReference type="EMBL" id="RJKX01000013">
    <property type="protein sequence ID" value="ROP99671.1"/>
    <property type="molecule type" value="Genomic_DNA"/>
</dbReference>
<dbReference type="AlphaFoldDB" id="A0A3N1M1S9"/>
<evidence type="ECO:0000256" key="5">
    <source>
        <dbReference type="ARBA" id="ARBA00013078"/>
    </source>
</evidence>
<dbReference type="Proteomes" id="UP000278222">
    <property type="component" value="Unassembled WGS sequence"/>
</dbReference>
<evidence type="ECO:0000256" key="9">
    <source>
        <dbReference type="ARBA" id="ARBA00023277"/>
    </source>
</evidence>
<dbReference type="InterPro" id="IPR050155">
    <property type="entry name" value="HAD-like_hydrolase_sf"/>
</dbReference>
<dbReference type="InterPro" id="IPR023198">
    <property type="entry name" value="PGP-like_dom2"/>
</dbReference>
<dbReference type="GO" id="GO:0046872">
    <property type="term" value="F:metal ion binding"/>
    <property type="evidence" value="ECO:0007669"/>
    <property type="project" value="UniProtKB-KW"/>
</dbReference>
<dbReference type="Gene3D" id="1.10.150.240">
    <property type="entry name" value="Putative phosphatase, domain 2"/>
    <property type="match status" value="1"/>
</dbReference>
<keyword evidence="9 10" id="KW-0119">Carbohydrate metabolism</keyword>
<name>A0A3N1M1S9_9PROT</name>
<evidence type="ECO:0000256" key="10">
    <source>
        <dbReference type="HAMAP-Rule" id="MF_00495"/>
    </source>
</evidence>
<dbReference type="PANTHER" id="PTHR43434:SF1">
    <property type="entry name" value="PHOSPHOGLYCOLATE PHOSPHATASE"/>
    <property type="match status" value="1"/>
</dbReference>
<dbReference type="SFLD" id="SFLDG01135">
    <property type="entry name" value="C1.5.6:_HAD__Beta-PGM__Phospha"/>
    <property type="match status" value="1"/>
</dbReference>
<evidence type="ECO:0000256" key="3">
    <source>
        <dbReference type="ARBA" id="ARBA00004818"/>
    </source>
</evidence>
<comment type="similarity">
    <text evidence="4 10">Belongs to the HAD-like hydrolase superfamily. CbbY/CbbZ/Gph/YieH family.</text>
</comment>
<dbReference type="FunFam" id="3.40.50.1000:FF:000022">
    <property type="entry name" value="Phosphoglycolate phosphatase"/>
    <property type="match status" value="1"/>
</dbReference>
<dbReference type="GO" id="GO:0046295">
    <property type="term" value="P:glycolate biosynthetic process"/>
    <property type="evidence" value="ECO:0007669"/>
    <property type="project" value="UniProtKB-UniRule"/>
</dbReference>
<gene>
    <name evidence="11" type="ORF">EDC65_1455</name>
</gene>
<keyword evidence="8 10" id="KW-0460">Magnesium</keyword>
<reference evidence="11 12" key="1">
    <citation type="submission" date="2018-11" db="EMBL/GenBank/DDBJ databases">
        <title>Genomic Encyclopedia of Type Strains, Phase IV (KMG-IV): sequencing the most valuable type-strain genomes for metagenomic binning, comparative biology and taxonomic classification.</title>
        <authorList>
            <person name="Goeker M."/>
        </authorList>
    </citation>
    <scope>NUCLEOTIDE SEQUENCE [LARGE SCALE GENOMIC DNA]</scope>
    <source>
        <strain evidence="11 12">DSM 5900</strain>
    </source>
</reference>
<dbReference type="OrthoDB" id="9793014at2"/>
<evidence type="ECO:0000256" key="8">
    <source>
        <dbReference type="ARBA" id="ARBA00022842"/>
    </source>
</evidence>
<dbReference type="EC" id="3.1.3.18" evidence="5 10"/>
<proteinExistence type="inferred from homology"/>
<protein>
    <recommendedName>
        <fullName evidence="5 10">Phosphoglycolate phosphatase</fullName>
        <shortName evidence="10">PGP</shortName>
        <shortName evidence="10">PGPase</shortName>
        <ecNumber evidence="5 10">3.1.3.18</ecNumber>
    </recommendedName>
</protein>
<evidence type="ECO:0000313" key="12">
    <source>
        <dbReference type="Proteomes" id="UP000278222"/>
    </source>
</evidence>
<comment type="function">
    <text evidence="10">Specifically catalyzes the dephosphorylation of 2-phosphoglycolate. Is involved in the dissimilation of the intracellular 2-phosphoglycolate formed during the DNA repair of 3'-phosphoglycolate ends, a major class of DNA lesions induced by oxidative stress.</text>
</comment>
<dbReference type="RefSeq" id="WP_123689037.1">
    <property type="nucleotide sequence ID" value="NZ_AP019700.1"/>
</dbReference>
<keyword evidence="6 10" id="KW-0479">Metal-binding</keyword>
<evidence type="ECO:0000256" key="7">
    <source>
        <dbReference type="ARBA" id="ARBA00022801"/>
    </source>
</evidence>
<comment type="caution">
    <text evidence="11">The sequence shown here is derived from an EMBL/GenBank/DDBJ whole genome shotgun (WGS) entry which is preliminary data.</text>
</comment>
<dbReference type="Gene3D" id="3.40.50.1000">
    <property type="entry name" value="HAD superfamily/HAD-like"/>
    <property type="match status" value="1"/>
</dbReference>
<organism evidence="11 12">
    <name type="scientific">Stella humosa</name>
    <dbReference type="NCBI Taxonomy" id="94"/>
    <lineage>
        <taxon>Bacteria</taxon>
        <taxon>Pseudomonadati</taxon>
        <taxon>Pseudomonadota</taxon>
        <taxon>Alphaproteobacteria</taxon>
        <taxon>Rhodospirillales</taxon>
        <taxon>Stellaceae</taxon>
        <taxon>Stella</taxon>
    </lineage>
</organism>
<dbReference type="SFLD" id="SFLDS00003">
    <property type="entry name" value="Haloacid_Dehalogenase"/>
    <property type="match status" value="1"/>
</dbReference>
<dbReference type="InterPro" id="IPR041492">
    <property type="entry name" value="HAD_2"/>
</dbReference>
<evidence type="ECO:0000313" key="11">
    <source>
        <dbReference type="EMBL" id="ROP99671.1"/>
    </source>
</evidence>
<evidence type="ECO:0000256" key="1">
    <source>
        <dbReference type="ARBA" id="ARBA00000830"/>
    </source>
</evidence>
<dbReference type="SUPFAM" id="SSF56784">
    <property type="entry name" value="HAD-like"/>
    <property type="match status" value="1"/>
</dbReference>
<sequence>MTPERFPAIIFDFDGTLVDSAADLRTALNRLLAEQGLEPRPLDAVRRMIGDGALKLVERGFAAAGRPVEGDTLARHGKRFLEIYEPISADSTETYPGVMATLEGLAAAGHKLGLCTNKPERATRLMLASLGLDRLLTSVVGGDSLPVKKPDPAPLLAAIAGLGLTPAQALMVGDNEHDVATAKAAGVPVVAVSYGYARVPLAELHADAIIDDFADLPTAIARVAAR</sequence>
<comment type="cofactor">
    <cofactor evidence="2 10">
        <name>Mg(2+)</name>
        <dbReference type="ChEBI" id="CHEBI:18420"/>
    </cofactor>
</comment>
<comment type="pathway">
    <text evidence="3 10">Organic acid metabolism; glycolate biosynthesis; glycolate from 2-phosphoglycolate: step 1/1.</text>
</comment>
<dbReference type="PRINTS" id="PR00413">
    <property type="entry name" value="HADHALOGNASE"/>
</dbReference>
<dbReference type="NCBIfam" id="TIGR01449">
    <property type="entry name" value="PGP_bact"/>
    <property type="match status" value="1"/>
</dbReference>
<feature type="binding site" evidence="10">
    <location>
        <position position="12"/>
    </location>
    <ligand>
        <name>Mg(2+)</name>
        <dbReference type="ChEBI" id="CHEBI:18420"/>
    </ligand>
</feature>
<dbReference type="SFLD" id="SFLDG01129">
    <property type="entry name" value="C1.5:_HAD__Beta-PGM__Phosphata"/>
    <property type="match status" value="1"/>
</dbReference>
<comment type="catalytic activity">
    <reaction evidence="1 10">
        <text>2-phosphoglycolate + H2O = glycolate + phosphate</text>
        <dbReference type="Rhea" id="RHEA:14369"/>
        <dbReference type="ChEBI" id="CHEBI:15377"/>
        <dbReference type="ChEBI" id="CHEBI:29805"/>
        <dbReference type="ChEBI" id="CHEBI:43474"/>
        <dbReference type="ChEBI" id="CHEBI:58033"/>
        <dbReference type="EC" id="3.1.3.18"/>
    </reaction>
</comment>